<dbReference type="GeneID" id="106571619"/>
<dbReference type="GO" id="GO:0045087">
    <property type="term" value="P:innate immune response"/>
    <property type="evidence" value="ECO:0007669"/>
    <property type="project" value="UniProtKB-KW"/>
</dbReference>
<dbReference type="Gene3D" id="1.10.533.10">
    <property type="entry name" value="Death Domain, Fas"/>
    <property type="match status" value="2"/>
</dbReference>
<dbReference type="InterPro" id="IPR011029">
    <property type="entry name" value="DEATH-like_dom_sf"/>
</dbReference>
<dbReference type="Proteomes" id="UP001652741">
    <property type="component" value="Chromosome ssa01"/>
</dbReference>
<evidence type="ECO:0000313" key="9">
    <source>
        <dbReference type="Proteomes" id="UP001652741"/>
    </source>
</evidence>
<evidence type="ECO:0000256" key="4">
    <source>
        <dbReference type="ARBA" id="ARBA00022859"/>
    </source>
</evidence>
<sequence>MMFNWKVAGPNPRADKGVKEHGKCHRAVTHHLCSRVKRRRRSFLFLGPLQTKKYILMKNKKRTAIQRNKDVMGSLLQVTLMKLSKEMRKKINLLQSGNLLPGFPPIPDSQLRYANLEVTVDKMVQILGPEEAVKITFRILRDMNLHNIADELKREHIRNHALSCLPSRPLSSERSKQEEIEERIEVNLSQSLTDTKEQLLRNVLGKVDQAMRMTDPLQTSPDNLVTEVYEESRGAYRFKCPSAGLFPSGVTGLGFGMEGEGEVLYWTVPWDRRLLAQRGKRPAGPLFKFTCLKGSVCQLQLPHCELHSKGGCDFLSVAHVMDDSLEFIRDVQITDKHVILNISGFSAYGIVREDDSPTVPIHALVLLFYKLPVVPKKRSILNVLLLPRNVMIREVQEEWKRRNGDQETYIETNTHCQLIPKQEYTLSTDLTDEHQIRPKDAAFVDFESYENYIPTFQLFLQTVVEQVDLLLKEKDGAESVWDRLVWLPVSPTEIISTASGPLPVGPPANPPTLSGEDFITKHRVKLEECMGELQPILLKLQDCKVLNNVEREKIDNISSRIQRNKALLDMIMRKGPRAQEQLYQALKKEDPYLVEDLEEETS</sequence>
<dbReference type="Pfam" id="PF02758">
    <property type="entry name" value="PYRIN"/>
    <property type="match status" value="1"/>
</dbReference>
<evidence type="ECO:0000256" key="3">
    <source>
        <dbReference type="ARBA" id="ARBA00022588"/>
    </source>
</evidence>
<evidence type="ECO:0000256" key="1">
    <source>
        <dbReference type="ARBA" id="ARBA00004514"/>
    </source>
</evidence>
<keyword evidence="4" id="KW-0391">Immunity</keyword>
<evidence type="ECO:0000259" key="8">
    <source>
        <dbReference type="PROSITE" id="PS51830"/>
    </source>
</evidence>
<reference evidence="10" key="1">
    <citation type="submission" date="2025-08" db="UniProtKB">
        <authorList>
            <consortium name="RefSeq"/>
        </authorList>
    </citation>
    <scope>IDENTIFICATION</scope>
</reference>
<keyword evidence="3" id="KW-0399">Innate immunity</keyword>
<dbReference type="InterPro" id="IPR051249">
    <property type="entry name" value="NLRP_Inflammasome"/>
</dbReference>
<dbReference type="GO" id="GO:0042981">
    <property type="term" value="P:regulation of apoptotic process"/>
    <property type="evidence" value="ECO:0007669"/>
    <property type="project" value="InterPro"/>
</dbReference>
<dbReference type="PANTHER" id="PTHR46985:SF2">
    <property type="entry name" value="APOPTOSIS-ASSOCIATED SPECK-LIKE PROTEIN CONTAINING A CARD"/>
    <property type="match status" value="1"/>
</dbReference>
<dbReference type="RefSeq" id="XP_014000387.2">
    <property type="nucleotide sequence ID" value="XM_014144912.2"/>
</dbReference>
<keyword evidence="2" id="KW-0963">Cytoplasm</keyword>
<dbReference type="AlphaFoldDB" id="A0A1S3MB35"/>
<dbReference type="GO" id="GO:0006954">
    <property type="term" value="P:inflammatory response"/>
    <property type="evidence" value="ECO:0007669"/>
    <property type="project" value="UniProtKB-KW"/>
</dbReference>
<comment type="subcellular location">
    <subcellularLocation>
        <location evidence="1">Cytoplasm</location>
        <location evidence="1">Cytosol</location>
    </subcellularLocation>
</comment>
<dbReference type="KEGG" id="sasa:106571619"/>
<evidence type="ECO:0000259" key="7">
    <source>
        <dbReference type="PROSITE" id="PS50824"/>
    </source>
</evidence>
<proteinExistence type="predicted"/>
<feature type="domain" description="CARD" evidence="6">
    <location>
        <begin position="517"/>
        <end position="601"/>
    </location>
</feature>
<evidence type="ECO:0000256" key="2">
    <source>
        <dbReference type="ARBA" id="ARBA00022490"/>
    </source>
</evidence>
<evidence type="ECO:0000313" key="10">
    <source>
        <dbReference type="RefSeq" id="XP_014000387.2"/>
    </source>
</evidence>
<dbReference type="Pfam" id="PF13553">
    <property type="entry name" value="FIIND"/>
    <property type="match status" value="1"/>
</dbReference>
<evidence type="ECO:0000259" key="6">
    <source>
        <dbReference type="PROSITE" id="PS50209"/>
    </source>
</evidence>
<keyword evidence="5" id="KW-0395">Inflammatory response</keyword>
<keyword evidence="9" id="KW-1185">Reference proteome</keyword>
<organism evidence="9 10">
    <name type="scientific">Salmo salar</name>
    <name type="common">Atlantic salmon</name>
    <dbReference type="NCBI Taxonomy" id="8030"/>
    <lineage>
        <taxon>Eukaryota</taxon>
        <taxon>Metazoa</taxon>
        <taxon>Chordata</taxon>
        <taxon>Craniata</taxon>
        <taxon>Vertebrata</taxon>
        <taxon>Euteleostomi</taxon>
        <taxon>Actinopterygii</taxon>
        <taxon>Neopterygii</taxon>
        <taxon>Teleostei</taxon>
        <taxon>Protacanthopterygii</taxon>
        <taxon>Salmoniformes</taxon>
        <taxon>Salmonidae</taxon>
        <taxon>Salmoninae</taxon>
        <taxon>Salmo</taxon>
    </lineage>
</organism>
<dbReference type="SUPFAM" id="SSF47986">
    <property type="entry name" value="DEATH domain"/>
    <property type="match status" value="2"/>
</dbReference>
<dbReference type="Pfam" id="PF00619">
    <property type="entry name" value="CARD"/>
    <property type="match status" value="1"/>
</dbReference>
<feature type="domain" description="Pyrin" evidence="7">
    <location>
        <begin position="65"/>
        <end position="158"/>
    </location>
</feature>
<dbReference type="PROSITE" id="PS50209">
    <property type="entry name" value="CARD"/>
    <property type="match status" value="1"/>
</dbReference>
<protein>
    <submittedName>
        <fullName evidence="10">Caspase recruitment domain-containing protein 8 isoform X1</fullName>
    </submittedName>
</protein>
<dbReference type="GO" id="GO:0005829">
    <property type="term" value="C:cytosol"/>
    <property type="evidence" value="ECO:0007669"/>
    <property type="project" value="UniProtKB-SubCell"/>
</dbReference>
<dbReference type="InterPro" id="IPR004020">
    <property type="entry name" value="DAPIN"/>
</dbReference>
<dbReference type="Pfam" id="PF23679">
    <property type="entry name" value="UPA-FIIND"/>
    <property type="match status" value="1"/>
</dbReference>
<evidence type="ECO:0000256" key="5">
    <source>
        <dbReference type="ARBA" id="ARBA00023198"/>
    </source>
</evidence>
<gene>
    <name evidence="10" type="primary">LOC106571619</name>
</gene>
<dbReference type="CDD" id="cd01671">
    <property type="entry name" value="CARD"/>
    <property type="match status" value="1"/>
</dbReference>
<dbReference type="InterPro" id="IPR001315">
    <property type="entry name" value="CARD"/>
</dbReference>
<dbReference type="PROSITE" id="PS50824">
    <property type="entry name" value="DAPIN"/>
    <property type="match status" value="1"/>
</dbReference>
<dbReference type="InterPro" id="IPR025307">
    <property type="entry name" value="FIIND_dom"/>
</dbReference>
<name>A0A1S3MB35_SALSA</name>
<dbReference type="PROSITE" id="PS51830">
    <property type="entry name" value="FIIND"/>
    <property type="match status" value="1"/>
</dbReference>
<accession>A0A1S3MB35</accession>
<feature type="domain" description="FIIND" evidence="8">
    <location>
        <begin position="213"/>
        <end position="499"/>
    </location>
</feature>
<dbReference type="PANTHER" id="PTHR46985">
    <property type="entry name" value="NACHT, LRR AND PYD DOMAINS-CONTAINING PROTEIN 1"/>
    <property type="match status" value="1"/>
</dbReference>
<dbReference type="SMART" id="SM01289">
    <property type="entry name" value="PYRIN"/>
    <property type="match status" value="1"/>
</dbReference>